<evidence type="ECO:0000256" key="1">
    <source>
        <dbReference type="SAM" id="MobiDB-lite"/>
    </source>
</evidence>
<dbReference type="Proteomes" id="UP001595829">
    <property type="component" value="Unassembled WGS sequence"/>
</dbReference>
<comment type="caution">
    <text evidence="4">The sequence shown here is derived from an EMBL/GenBank/DDBJ whole genome shotgun (WGS) entry which is preliminary data.</text>
</comment>
<dbReference type="EMBL" id="JBHSJD010000024">
    <property type="protein sequence ID" value="MFC5026014.1"/>
    <property type="molecule type" value="Genomic_DNA"/>
</dbReference>
<keyword evidence="5" id="KW-1185">Reference proteome</keyword>
<dbReference type="InterPro" id="IPR025326">
    <property type="entry name" value="DUF4232"/>
</dbReference>
<reference evidence="5" key="1">
    <citation type="journal article" date="2019" name="Int. J. Syst. Evol. Microbiol.">
        <title>The Global Catalogue of Microorganisms (GCM) 10K type strain sequencing project: providing services to taxonomists for standard genome sequencing and annotation.</title>
        <authorList>
            <consortium name="The Broad Institute Genomics Platform"/>
            <consortium name="The Broad Institute Genome Sequencing Center for Infectious Disease"/>
            <person name="Wu L."/>
            <person name="Ma J."/>
        </authorList>
    </citation>
    <scope>NUCLEOTIDE SEQUENCE [LARGE SCALE GENOMIC DNA]</scope>
    <source>
        <strain evidence="5">CGMCC 4.1648</strain>
    </source>
</reference>
<feature type="domain" description="DUF4232" evidence="3">
    <location>
        <begin position="103"/>
        <end position="229"/>
    </location>
</feature>
<accession>A0ABV9XKT8</accession>
<feature type="region of interest" description="Disordered" evidence="1">
    <location>
        <begin position="32"/>
        <end position="104"/>
    </location>
</feature>
<proteinExistence type="predicted"/>
<dbReference type="Pfam" id="PF14016">
    <property type="entry name" value="DUF4232"/>
    <property type="match status" value="1"/>
</dbReference>
<keyword evidence="2" id="KW-0732">Signal</keyword>
<feature type="compositionally biased region" description="Low complexity" evidence="1">
    <location>
        <begin position="41"/>
        <end position="104"/>
    </location>
</feature>
<name>A0ABV9XKT8_9ACTN</name>
<evidence type="ECO:0000256" key="2">
    <source>
        <dbReference type="SAM" id="SignalP"/>
    </source>
</evidence>
<feature type="signal peptide" evidence="2">
    <location>
        <begin position="1"/>
        <end position="30"/>
    </location>
</feature>
<gene>
    <name evidence="4" type="ORF">ACFPM3_28185</name>
</gene>
<dbReference type="RefSeq" id="WP_345689445.1">
    <property type="nucleotide sequence ID" value="NZ_BAABIT010000001.1"/>
</dbReference>
<evidence type="ECO:0000313" key="5">
    <source>
        <dbReference type="Proteomes" id="UP001595829"/>
    </source>
</evidence>
<evidence type="ECO:0000259" key="3">
    <source>
        <dbReference type="Pfam" id="PF14016"/>
    </source>
</evidence>
<evidence type="ECO:0000313" key="4">
    <source>
        <dbReference type="EMBL" id="MFC5026014.1"/>
    </source>
</evidence>
<protein>
    <submittedName>
        <fullName evidence="4">DUF4232 domain-containing protein</fullName>
    </submittedName>
</protein>
<feature type="chain" id="PRO_5045810148" evidence="2">
    <location>
        <begin position="31"/>
        <end position="238"/>
    </location>
</feature>
<sequence length="238" mass="22995">MPSCITARPRVRLFAAAAAALAALSLTACGGGGTGARDEGAAPSGPAPATAAPSGPARFAASPAPAGAASPAEAAAPAGSAPAARPGGTGPRTTGPARTTPPCAGATVRLTAQPVSRPLNHMLLTVTNTGSTACALYGYPAVRFEGAQAVPPVIEDSKPQAVTLLGPGESGYAGVVLSSADGSGTGGHMVTSVSVAFFDADLSTTGRPATAALPAGGVHVDSTVRVTYWLDDPQDALS</sequence>
<organism evidence="4 5">
    <name type="scientific">Streptomyces coeruleoprunus</name>
    <dbReference type="NCBI Taxonomy" id="285563"/>
    <lineage>
        <taxon>Bacteria</taxon>
        <taxon>Bacillati</taxon>
        <taxon>Actinomycetota</taxon>
        <taxon>Actinomycetes</taxon>
        <taxon>Kitasatosporales</taxon>
        <taxon>Streptomycetaceae</taxon>
        <taxon>Streptomyces</taxon>
    </lineage>
</organism>